<dbReference type="PIRSF" id="PIRSF000799">
    <property type="entry name" value="DNA_pol_eps_2"/>
    <property type="match status" value="1"/>
</dbReference>
<reference evidence="9" key="1">
    <citation type="submission" date="2022-01" db="EMBL/GenBank/DDBJ databases">
        <authorList>
            <person name="King R."/>
        </authorList>
    </citation>
    <scope>NUCLEOTIDE SEQUENCE</scope>
</reference>
<comment type="subcellular location">
    <subcellularLocation>
        <location evidence="1 6">Nucleus</location>
    </subcellularLocation>
</comment>
<evidence type="ECO:0000259" key="8">
    <source>
        <dbReference type="Pfam" id="PF12213"/>
    </source>
</evidence>
<dbReference type="OrthoDB" id="10254730at2759"/>
<dbReference type="Proteomes" id="UP001153636">
    <property type="component" value="Chromosome 6"/>
</dbReference>
<keyword evidence="10" id="KW-1185">Reference proteome</keyword>
<dbReference type="PANTHER" id="PTHR12708:SF0">
    <property type="entry name" value="DNA POLYMERASE EPSILON SUBUNIT 2"/>
    <property type="match status" value="1"/>
</dbReference>
<dbReference type="Pfam" id="PF04042">
    <property type="entry name" value="DNA_pol_E_B"/>
    <property type="match status" value="1"/>
</dbReference>
<evidence type="ECO:0000259" key="7">
    <source>
        <dbReference type="Pfam" id="PF04042"/>
    </source>
</evidence>
<comment type="similarity">
    <text evidence="2 6">Belongs to the DNA polymerase epsilon subunit B family.</text>
</comment>
<evidence type="ECO:0000256" key="1">
    <source>
        <dbReference type="ARBA" id="ARBA00004123"/>
    </source>
</evidence>
<dbReference type="Pfam" id="PF12213">
    <property type="entry name" value="Dpoe2NT"/>
    <property type="match status" value="1"/>
</dbReference>
<proteinExistence type="inferred from homology"/>
<evidence type="ECO:0000313" key="9">
    <source>
        <dbReference type="EMBL" id="CAH1112215.1"/>
    </source>
</evidence>
<evidence type="ECO:0000256" key="2">
    <source>
        <dbReference type="ARBA" id="ARBA00009560"/>
    </source>
</evidence>
<keyword evidence="4 6" id="KW-0238">DNA-binding</keyword>
<feature type="domain" description="DNA polymerase epsilon subunit B N-terminal" evidence="8">
    <location>
        <begin position="4"/>
        <end position="80"/>
    </location>
</feature>
<dbReference type="PANTHER" id="PTHR12708">
    <property type="entry name" value="DNA POLYMERASE EPSILON SUBUNIT B"/>
    <property type="match status" value="1"/>
</dbReference>
<keyword evidence="3 6" id="KW-0235">DNA replication</keyword>
<gene>
    <name evidence="9" type="ORF">PSYICH_LOCUS12059</name>
</gene>
<evidence type="ECO:0000256" key="6">
    <source>
        <dbReference type="PIRNR" id="PIRNR000799"/>
    </source>
</evidence>
<dbReference type="InterPro" id="IPR016266">
    <property type="entry name" value="POLE2"/>
</dbReference>
<dbReference type="GO" id="GO:0006261">
    <property type="term" value="P:DNA-templated DNA replication"/>
    <property type="evidence" value="ECO:0007669"/>
    <property type="project" value="InterPro"/>
</dbReference>
<feature type="domain" description="DNA polymerase alpha/delta/epsilon subunit B" evidence="7">
    <location>
        <begin position="279"/>
        <end position="478"/>
    </location>
</feature>
<dbReference type="AlphaFoldDB" id="A0A9P0D1K4"/>
<dbReference type="GO" id="GO:0003677">
    <property type="term" value="F:DNA binding"/>
    <property type="evidence" value="ECO:0007669"/>
    <property type="project" value="UniProtKB-UniRule"/>
</dbReference>
<dbReference type="InterPro" id="IPR024639">
    <property type="entry name" value="DNA_pol_e_bsu_N"/>
</dbReference>
<dbReference type="EMBL" id="OV651818">
    <property type="protein sequence ID" value="CAH1112215.1"/>
    <property type="molecule type" value="Genomic_DNA"/>
</dbReference>
<protein>
    <recommendedName>
        <fullName evidence="6">DNA polymerase epsilon subunit</fullName>
    </recommendedName>
    <alternativeName>
        <fullName evidence="6">DNA polymerase II subunit 2</fullName>
    </alternativeName>
</protein>
<dbReference type="Gene3D" id="1.10.8.60">
    <property type="match status" value="1"/>
</dbReference>
<dbReference type="InterPro" id="IPR007185">
    <property type="entry name" value="DNA_pol_a/d/e_bsu"/>
</dbReference>
<evidence type="ECO:0000256" key="5">
    <source>
        <dbReference type="ARBA" id="ARBA00023242"/>
    </source>
</evidence>
<dbReference type="GO" id="GO:0008622">
    <property type="term" value="C:epsilon DNA polymerase complex"/>
    <property type="evidence" value="ECO:0007669"/>
    <property type="project" value="UniProtKB-UniRule"/>
</dbReference>
<evidence type="ECO:0000313" key="10">
    <source>
        <dbReference type="Proteomes" id="UP001153636"/>
    </source>
</evidence>
<keyword evidence="5 6" id="KW-0539">Nucleus</keyword>
<evidence type="ECO:0000256" key="3">
    <source>
        <dbReference type="ARBA" id="ARBA00022705"/>
    </source>
</evidence>
<dbReference type="Gene3D" id="3.60.21.60">
    <property type="match status" value="1"/>
</dbReference>
<name>A0A9P0D1K4_9CUCU</name>
<sequence>MANEEKLKKKLQTSFKLSGFNVRREFCHLILESFKEEGIDLNNNSVFDTIISNFCSSLENQCLLEKSIEKENIERAIQICLNQGSDNTESIINVINAFDFPKLSYNPERKQYYIDNNKSLILPEADVKAKLFFERYITVLQRTKRNFQQKGEDLKLQTVDYLLTLSKVTLDRTLILGALCQISEGKWFLEDITGIVELNLIHAKFHSGFFNENCLVLVNGYYEDRILHVSSMVLPPGEDYKSSRPSFGNINYFGGSSNIPLRDSNRLKEHMFQNKAKFILFFSDVWLDHPQVFEKFESLFIGFQDIAPLAFVFMGNFMSNSHGSEMMDVLKKHFKRLGELIVKFPGISSNSQFVFVPGMTDPCTPHLVPRFGLPSYITSDIKKLIPKAIFATNPCRIQYCTREIVIFRGDLMPKLLQGTLKKPSKDEIPECIRRTVISQGHLSPLSLNALTVQWDFDYCLRLYPVPDLVIIGDKCESYEGNYKECHVANPGPFCESGFQFISYSPFSNTVDDCSL</sequence>
<evidence type="ECO:0000256" key="4">
    <source>
        <dbReference type="ARBA" id="ARBA00023125"/>
    </source>
</evidence>
<comment type="function">
    <text evidence="6">Participates in DNA repair and in chromosomal DNA replication.</text>
</comment>
<organism evidence="9 10">
    <name type="scientific">Psylliodes chrysocephalus</name>
    <dbReference type="NCBI Taxonomy" id="3402493"/>
    <lineage>
        <taxon>Eukaryota</taxon>
        <taxon>Metazoa</taxon>
        <taxon>Ecdysozoa</taxon>
        <taxon>Arthropoda</taxon>
        <taxon>Hexapoda</taxon>
        <taxon>Insecta</taxon>
        <taxon>Pterygota</taxon>
        <taxon>Neoptera</taxon>
        <taxon>Endopterygota</taxon>
        <taxon>Coleoptera</taxon>
        <taxon>Polyphaga</taxon>
        <taxon>Cucujiformia</taxon>
        <taxon>Chrysomeloidea</taxon>
        <taxon>Chrysomelidae</taxon>
        <taxon>Galerucinae</taxon>
        <taxon>Alticini</taxon>
        <taxon>Psylliodes</taxon>
    </lineage>
</organism>
<dbReference type="GO" id="GO:0042276">
    <property type="term" value="P:error-prone translesion synthesis"/>
    <property type="evidence" value="ECO:0007669"/>
    <property type="project" value="TreeGrafter"/>
</dbReference>
<accession>A0A9P0D1K4</accession>